<evidence type="ECO:0000313" key="3">
    <source>
        <dbReference type="Proteomes" id="UP000324222"/>
    </source>
</evidence>
<accession>A0A5B7GZ61</accession>
<comment type="caution">
    <text evidence="2">The sequence shown here is derived from an EMBL/GenBank/DDBJ whole genome shotgun (WGS) entry which is preliminary data.</text>
</comment>
<feature type="region of interest" description="Disordered" evidence="1">
    <location>
        <begin position="79"/>
        <end position="113"/>
    </location>
</feature>
<reference evidence="2 3" key="1">
    <citation type="submission" date="2019-05" db="EMBL/GenBank/DDBJ databases">
        <title>Another draft genome of Portunus trituberculatus and its Hox gene families provides insights of decapod evolution.</title>
        <authorList>
            <person name="Jeong J.-H."/>
            <person name="Song I."/>
            <person name="Kim S."/>
            <person name="Choi T."/>
            <person name="Kim D."/>
            <person name="Ryu S."/>
            <person name="Kim W."/>
        </authorList>
    </citation>
    <scope>NUCLEOTIDE SEQUENCE [LARGE SCALE GENOMIC DNA]</scope>
    <source>
        <tissue evidence="2">Muscle</tissue>
    </source>
</reference>
<name>A0A5B7GZ61_PORTR</name>
<dbReference type="EMBL" id="VSRR010023549">
    <property type="protein sequence ID" value="MPC65581.1"/>
    <property type="molecule type" value="Genomic_DNA"/>
</dbReference>
<keyword evidence="3" id="KW-1185">Reference proteome</keyword>
<gene>
    <name evidence="2" type="ORF">E2C01_059719</name>
</gene>
<proteinExistence type="predicted"/>
<feature type="compositionally biased region" description="Basic and acidic residues" evidence="1">
    <location>
        <begin position="82"/>
        <end position="113"/>
    </location>
</feature>
<dbReference type="Proteomes" id="UP000324222">
    <property type="component" value="Unassembled WGS sequence"/>
</dbReference>
<evidence type="ECO:0000256" key="1">
    <source>
        <dbReference type="SAM" id="MobiDB-lite"/>
    </source>
</evidence>
<sequence length="113" mass="11776">MGGRIALRGFCGTGALVGIDGPVMSEFVMDAIRCSGEADTFKSSPLLLLTAIEVIGVTRLLIGVDELRLLRDVGVVIPGGGREAKDDAFTGDGGKEEGRSEGREGREGRVKLG</sequence>
<evidence type="ECO:0000313" key="2">
    <source>
        <dbReference type="EMBL" id="MPC65581.1"/>
    </source>
</evidence>
<dbReference type="AlphaFoldDB" id="A0A5B7GZ61"/>
<protein>
    <submittedName>
        <fullName evidence="2">Uncharacterized protein</fullName>
    </submittedName>
</protein>
<organism evidence="2 3">
    <name type="scientific">Portunus trituberculatus</name>
    <name type="common">Swimming crab</name>
    <name type="synonym">Neptunus trituberculatus</name>
    <dbReference type="NCBI Taxonomy" id="210409"/>
    <lineage>
        <taxon>Eukaryota</taxon>
        <taxon>Metazoa</taxon>
        <taxon>Ecdysozoa</taxon>
        <taxon>Arthropoda</taxon>
        <taxon>Crustacea</taxon>
        <taxon>Multicrustacea</taxon>
        <taxon>Malacostraca</taxon>
        <taxon>Eumalacostraca</taxon>
        <taxon>Eucarida</taxon>
        <taxon>Decapoda</taxon>
        <taxon>Pleocyemata</taxon>
        <taxon>Brachyura</taxon>
        <taxon>Eubrachyura</taxon>
        <taxon>Portunoidea</taxon>
        <taxon>Portunidae</taxon>
        <taxon>Portuninae</taxon>
        <taxon>Portunus</taxon>
    </lineage>
</organism>